<feature type="domain" description="Fe2OG dioxygenase" evidence="1">
    <location>
        <begin position="99"/>
        <end position="196"/>
    </location>
</feature>
<accession>A0ABW4ZES4</accession>
<name>A0ABW4ZES4_9BACT</name>
<protein>
    <submittedName>
        <fullName evidence="2">Alpha-ketoglutarate-dependent dioxygenase AlkB family protein</fullName>
    </submittedName>
</protein>
<dbReference type="GO" id="GO:0051213">
    <property type="term" value="F:dioxygenase activity"/>
    <property type="evidence" value="ECO:0007669"/>
    <property type="project" value="UniProtKB-KW"/>
</dbReference>
<dbReference type="RefSeq" id="WP_377087971.1">
    <property type="nucleotide sequence ID" value="NZ_JBHSJL010000014.1"/>
</dbReference>
<evidence type="ECO:0000313" key="3">
    <source>
        <dbReference type="Proteomes" id="UP001597389"/>
    </source>
</evidence>
<dbReference type="InterPro" id="IPR037151">
    <property type="entry name" value="AlkB-like_sf"/>
</dbReference>
<proteinExistence type="predicted"/>
<dbReference type="InterPro" id="IPR005123">
    <property type="entry name" value="Oxoglu/Fe-dep_dioxygenase_dom"/>
</dbReference>
<keyword evidence="3" id="KW-1185">Reference proteome</keyword>
<dbReference type="SUPFAM" id="SSF51197">
    <property type="entry name" value="Clavaminate synthase-like"/>
    <property type="match status" value="1"/>
</dbReference>
<dbReference type="PROSITE" id="PS51471">
    <property type="entry name" value="FE2OG_OXY"/>
    <property type="match status" value="1"/>
</dbReference>
<organism evidence="2 3">
    <name type="scientific">Rubritalea tangerina</name>
    <dbReference type="NCBI Taxonomy" id="430798"/>
    <lineage>
        <taxon>Bacteria</taxon>
        <taxon>Pseudomonadati</taxon>
        <taxon>Verrucomicrobiota</taxon>
        <taxon>Verrucomicrobiia</taxon>
        <taxon>Verrucomicrobiales</taxon>
        <taxon>Rubritaleaceae</taxon>
        <taxon>Rubritalea</taxon>
    </lineage>
</organism>
<gene>
    <name evidence="2" type="ORF">ACFSW8_16620</name>
</gene>
<dbReference type="Pfam" id="PF13532">
    <property type="entry name" value="2OG-FeII_Oxy_2"/>
    <property type="match status" value="1"/>
</dbReference>
<evidence type="ECO:0000313" key="2">
    <source>
        <dbReference type="EMBL" id="MFD2160530.1"/>
    </source>
</evidence>
<reference evidence="3" key="1">
    <citation type="journal article" date="2019" name="Int. J. Syst. Evol. Microbiol.">
        <title>The Global Catalogue of Microorganisms (GCM) 10K type strain sequencing project: providing services to taxonomists for standard genome sequencing and annotation.</title>
        <authorList>
            <consortium name="The Broad Institute Genomics Platform"/>
            <consortium name="The Broad Institute Genome Sequencing Center for Infectious Disease"/>
            <person name="Wu L."/>
            <person name="Ma J."/>
        </authorList>
    </citation>
    <scope>NUCLEOTIDE SEQUENCE [LARGE SCALE GENOMIC DNA]</scope>
    <source>
        <strain evidence="3">CCUG 57942</strain>
    </source>
</reference>
<evidence type="ECO:0000259" key="1">
    <source>
        <dbReference type="PROSITE" id="PS51471"/>
    </source>
</evidence>
<comment type="caution">
    <text evidence="2">The sequence shown here is derived from an EMBL/GenBank/DDBJ whole genome shotgun (WGS) entry which is preliminary data.</text>
</comment>
<dbReference type="EMBL" id="JBHUJB010000083">
    <property type="protein sequence ID" value="MFD2160530.1"/>
    <property type="molecule type" value="Genomic_DNA"/>
</dbReference>
<dbReference type="PANTHER" id="PTHR31212">
    <property type="entry name" value="ALPHA-KETOGLUTARATE-DEPENDENT DIOXYGENASE ALKB HOMOLOG 3"/>
    <property type="match status" value="1"/>
</dbReference>
<dbReference type="PANTHER" id="PTHR31212:SF4">
    <property type="entry name" value="ALPHA-KETOGLUTARATE-DEPENDENT DIOXYGENASE ALKB HOMOLOG 3"/>
    <property type="match status" value="1"/>
</dbReference>
<keyword evidence="2" id="KW-0560">Oxidoreductase</keyword>
<dbReference type="Proteomes" id="UP001597389">
    <property type="component" value="Unassembled WGS sequence"/>
</dbReference>
<dbReference type="InterPro" id="IPR032854">
    <property type="entry name" value="ALKBH3"/>
</dbReference>
<dbReference type="Gene3D" id="2.60.120.590">
    <property type="entry name" value="Alpha-ketoglutarate-dependent dioxygenase AlkB-like"/>
    <property type="match status" value="1"/>
</dbReference>
<keyword evidence="2" id="KW-0223">Dioxygenase</keyword>
<dbReference type="InterPro" id="IPR027450">
    <property type="entry name" value="AlkB-like"/>
</dbReference>
<sequence>MELFPQDRQSILPYDGEVVYFGAMAADSDAWLEALLGDPNWAHDELVMFGRKVVTARKVIWYGDAGREYHYSGVTKQAVAWSPLLLEIKSWVEKETGERFNSCLLNLYHSGEEGMGWHSDDEPELGEEPVIAALSLGAERRLRFRHKSSKETVAKDLEHGSLLVMRGKTQQCWQHCVAKTKKVASPRVSLTFRRMVG</sequence>